<evidence type="ECO:0000256" key="3">
    <source>
        <dbReference type="ARBA" id="ARBA00022553"/>
    </source>
</evidence>
<organism evidence="7 8">
    <name type="scientific">Ligaoa zhengdingensis</name>
    <dbReference type="NCBI Taxonomy" id="2763658"/>
    <lineage>
        <taxon>Bacteria</taxon>
        <taxon>Bacillati</taxon>
        <taxon>Bacillota</taxon>
        <taxon>Clostridia</taxon>
        <taxon>Eubacteriales</taxon>
        <taxon>Oscillospiraceae</taxon>
        <taxon>Ligaoa</taxon>
    </lineage>
</organism>
<dbReference type="Gene3D" id="3.30.450.20">
    <property type="entry name" value="PAS domain"/>
    <property type="match status" value="5"/>
</dbReference>
<dbReference type="InterPro" id="IPR000014">
    <property type="entry name" value="PAS"/>
</dbReference>
<keyword evidence="4" id="KW-0808">Transferase</keyword>
<dbReference type="Pfam" id="PF08447">
    <property type="entry name" value="PAS_3"/>
    <property type="match status" value="4"/>
</dbReference>
<comment type="caution">
    <text evidence="7">The sequence shown here is derived from an EMBL/GenBank/DDBJ whole genome shotgun (WGS) entry which is preliminary data.</text>
</comment>
<dbReference type="InterPro" id="IPR000700">
    <property type="entry name" value="PAS-assoc_C"/>
</dbReference>
<comment type="catalytic activity">
    <reaction evidence="1">
        <text>ATP + protein L-histidine = ADP + protein N-phospho-L-histidine.</text>
        <dbReference type="EC" id="2.7.13.3"/>
    </reaction>
</comment>
<sequence>MAVLDNAPVAIYVNEIDNWKLIYANHLAQKFFLQQLNGQEITCYRAAGFDRPCSFCCAGTLSRSELLVREFHHPMNGRIYQFSGKIIDWGGKPAHIEYIVDITERKREEEESEALRRRLQATFSNIPCGLCVYRLGGGRVFPIFHNPAFYEIMGYSEDHIREAEQETSFLGVHPEDIPALQQKIQGMIRCNGMVQHTYRVWNDRKGEYRSVHLDGTIKPQQDGTKLLYSVYTDVSEQLRLEKELTDANEKMQDIVNAIPGGVAIYRVSDIFETIYFSDGVPELTGYSVEEYRELIKQDVAKMIYWEDAAMVVARAKAVIQCRGFSRFEFRKQHRAGHIVWVRIQIKWIGEDKGCPLLHCVFHNISDLKEAQSEMNHLINFIPGGIASYRIEGGRFAPLFCSDGVMALSGHTREEYREVVRENPLAIVYEPDRERVVAAGRKAIQTGETLDISYRMRHKDGTLIWIHLNGRRMGPLSESARFYAVFTGMSAETRLFQSIANETADGIYVIDKENYDLLYVNESKMPFTKGRSCLGQKCYAALYGKSEPCEFCTLKSHASDGEEHEMAMKGTGRFFSTRFHETDWNGIPAYLIYIRDVTDEVKTRREKERWEQYFESVLKNLPGGISVIRCEKGGNMIPEFLSDGFAAMTGMTLEEAWRLYREDAMAGVHPDDQEYVNKQMAAYIESGENHSELVYRLKKGNGGDYVWIKNNLSLIQSESGEHRVYAVYRDMTKEREEQERMRQQYKELIMQHYRTPAPNDLIVGHCNITQDIIHDIIDYTDSDLIRMFSAQRERFFTGLASFVVDPEERRTFLETFLNKPALEAFERGDFERRLPCYIQLPKEPKGRYVEIKINMVSTPDSGDITGILTVTDITEQTIADRILYQLSVTGYDFVADLDLTQDQYTILSCNEKASLVPPMRGCYSEWIAYMLQSRVVPKDRERYRDGLDLKRIPERLEKEGSYTLAFSVVDDRGDVLTKNMTVSAADLRLGRICLSRTDITDSIQEQQGLLNMIAYTFEMACFINTSKHRCTRGTNEIK</sequence>
<dbReference type="InterPro" id="IPR013655">
    <property type="entry name" value="PAS_fold_3"/>
</dbReference>
<dbReference type="SUPFAM" id="SSF55785">
    <property type="entry name" value="PYP-like sensor domain (PAS domain)"/>
    <property type="match status" value="4"/>
</dbReference>
<dbReference type="EMBL" id="JACRST010000021">
    <property type="protein sequence ID" value="MBC8547484.1"/>
    <property type="molecule type" value="Genomic_DNA"/>
</dbReference>
<dbReference type="PANTHER" id="PTHR43304">
    <property type="entry name" value="PHYTOCHROME-LIKE PROTEIN CPH1"/>
    <property type="match status" value="1"/>
</dbReference>
<evidence type="ECO:0000313" key="8">
    <source>
        <dbReference type="Proteomes" id="UP000653127"/>
    </source>
</evidence>
<dbReference type="AlphaFoldDB" id="A0A926E1R3"/>
<dbReference type="Proteomes" id="UP000653127">
    <property type="component" value="Unassembled WGS sequence"/>
</dbReference>
<dbReference type="InterPro" id="IPR001610">
    <property type="entry name" value="PAC"/>
</dbReference>
<dbReference type="CDD" id="cd00130">
    <property type="entry name" value="PAS"/>
    <property type="match status" value="2"/>
</dbReference>
<name>A0A926E1R3_9FIRM</name>
<proteinExistence type="predicted"/>
<gene>
    <name evidence="7" type="ORF">H8711_11165</name>
</gene>
<dbReference type="NCBIfam" id="TIGR00229">
    <property type="entry name" value="sensory_box"/>
    <property type="match status" value="3"/>
</dbReference>
<evidence type="ECO:0000256" key="5">
    <source>
        <dbReference type="ARBA" id="ARBA00022777"/>
    </source>
</evidence>
<dbReference type="GO" id="GO:0004673">
    <property type="term" value="F:protein histidine kinase activity"/>
    <property type="evidence" value="ECO:0007669"/>
    <property type="project" value="UniProtKB-EC"/>
</dbReference>
<dbReference type="PROSITE" id="PS50113">
    <property type="entry name" value="PAC"/>
    <property type="match status" value="1"/>
</dbReference>
<evidence type="ECO:0000313" key="7">
    <source>
        <dbReference type="EMBL" id="MBC8547484.1"/>
    </source>
</evidence>
<protein>
    <recommendedName>
        <fullName evidence="2">histidine kinase</fullName>
        <ecNumber evidence="2">2.7.13.3</ecNumber>
    </recommendedName>
</protein>
<evidence type="ECO:0000259" key="6">
    <source>
        <dbReference type="PROSITE" id="PS50113"/>
    </source>
</evidence>
<keyword evidence="5" id="KW-0418">Kinase</keyword>
<feature type="domain" description="PAC" evidence="6">
    <location>
        <begin position="690"/>
        <end position="742"/>
    </location>
</feature>
<accession>A0A926E1R3</accession>
<reference evidence="7" key="1">
    <citation type="submission" date="2020-08" db="EMBL/GenBank/DDBJ databases">
        <title>Genome public.</title>
        <authorList>
            <person name="Liu C."/>
            <person name="Sun Q."/>
        </authorList>
    </citation>
    <scope>NUCLEOTIDE SEQUENCE</scope>
    <source>
        <strain evidence="7">NSJ-31</strain>
    </source>
</reference>
<dbReference type="InterPro" id="IPR035965">
    <property type="entry name" value="PAS-like_dom_sf"/>
</dbReference>
<dbReference type="SMART" id="SM00086">
    <property type="entry name" value="PAC"/>
    <property type="match status" value="4"/>
</dbReference>
<evidence type="ECO:0000256" key="1">
    <source>
        <dbReference type="ARBA" id="ARBA00000085"/>
    </source>
</evidence>
<dbReference type="InterPro" id="IPR052162">
    <property type="entry name" value="Sensor_kinase/Photoreceptor"/>
</dbReference>
<evidence type="ECO:0000256" key="4">
    <source>
        <dbReference type="ARBA" id="ARBA00022679"/>
    </source>
</evidence>
<dbReference type="PANTHER" id="PTHR43304:SF1">
    <property type="entry name" value="PAC DOMAIN-CONTAINING PROTEIN"/>
    <property type="match status" value="1"/>
</dbReference>
<keyword evidence="8" id="KW-1185">Reference proteome</keyword>
<dbReference type="EC" id="2.7.13.3" evidence="2"/>
<dbReference type="SMART" id="SM00091">
    <property type="entry name" value="PAS"/>
    <property type="match status" value="5"/>
</dbReference>
<keyword evidence="3" id="KW-0597">Phosphoprotein</keyword>
<evidence type="ECO:0000256" key="2">
    <source>
        <dbReference type="ARBA" id="ARBA00012438"/>
    </source>
</evidence>